<keyword evidence="3" id="KW-1185">Reference proteome</keyword>
<name>V9ETN9_PHYNI</name>
<dbReference type="HOGENOM" id="CLU_573052_0_0_1"/>
<evidence type="ECO:0000313" key="2">
    <source>
        <dbReference type="EMBL" id="ETI41417.1"/>
    </source>
</evidence>
<dbReference type="Proteomes" id="UP000018721">
    <property type="component" value="Unassembled WGS sequence"/>
</dbReference>
<reference evidence="2 3" key="1">
    <citation type="submission" date="2013-11" db="EMBL/GenBank/DDBJ databases">
        <title>The Genome Sequence of Phytophthora parasitica P1569.</title>
        <authorList>
            <consortium name="The Broad Institute Genomics Platform"/>
            <person name="Russ C."/>
            <person name="Tyler B."/>
            <person name="Panabieres F."/>
            <person name="Shan W."/>
            <person name="Tripathy S."/>
            <person name="Grunwald N."/>
            <person name="Machado M."/>
            <person name="Johnson C.S."/>
            <person name="Arredondo F."/>
            <person name="Hong C."/>
            <person name="Coffey M."/>
            <person name="Young S.K."/>
            <person name="Zeng Q."/>
            <person name="Gargeya S."/>
            <person name="Fitzgerald M."/>
            <person name="Abouelleil A."/>
            <person name="Alvarado L."/>
            <person name="Chapman S.B."/>
            <person name="Gainer-Dewar J."/>
            <person name="Goldberg J."/>
            <person name="Griggs A."/>
            <person name="Gujja S."/>
            <person name="Hansen M."/>
            <person name="Howarth C."/>
            <person name="Imamovic A."/>
            <person name="Ireland A."/>
            <person name="Larimer J."/>
            <person name="McCowan C."/>
            <person name="Murphy C."/>
            <person name="Pearson M."/>
            <person name="Poon T.W."/>
            <person name="Priest M."/>
            <person name="Roberts A."/>
            <person name="Saif S."/>
            <person name="Shea T."/>
            <person name="Sykes S."/>
            <person name="Wortman J."/>
            <person name="Nusbaum C."/>
            <person name="Birren B."/>
        </authorList>
    </citation>
    <scope>NUCLEOTIDE SEQUENCE [LARGE SCALE GENOMIC DNA]</scope>
    <source>
        <strain evidence="2 3">P1569</strain>
    </source>
</reference>
<evidence type="ECO:0000313" key="3">
    <source>
        <dbReference type="Proteomes" id="UP000018721"/>
    </source>
</evidence>
<proteinExistence type="predicted"/>
<accession>V9ETN9</accession>
<dbReference type="EMBL" id="ANIZ01002303">
    <property type="protein sequence ID" value="ETI41417.1"/>
    <property type="molecule type" value="Genomic_DNA"/>
</dbReference>
<dbReference type="AlphaFoldDB" id="V9ETN9"/>
<sequence length="477" mass="53807">MDGNDIANGSERDVAFASSDDEEVAPPTRRRVFEHAAAFNSLRAAKAGFDSFDSSMYKFSFNYGKKGHGQCVYKCVSHKDCGKRLRLRKDGDVEFKIQHAGQHGVDGTNAKKKRSIHGAFKLEVADMLLGRGPKKCRKILQERNAVPDATQPKNLKAHLKSSLANGWEIKNIVKFLEWVFPRMCSSRAFSFMVETCWLGDFDAAYDAQTFCKNSRDFRHEFLVLECFEHAITTENGTKDTCFGLVVKSDKFSGTYSTLIMVNAAMASSVSRTEPTGSITVDGLWLVSGRMGLTTTEPSTAKHSHRGFTCSLELSISLDRMAGIANAFAEVWPEITLLNCYPHFNQKRRENRNCLKDSEFYQTNVLLSIQYLAEALSRKQNNALGKLIFDYWREKGEGDYSDWMQQYYMASTWGNWFYTAAVPEAYIDLRRASTAVVLNDSLPRVLKNKGDQAVELELRHFCPLKSSEVEKCPTISSE</sequence>
<evidence type="ECO:0000256" key="1">
    <source>
        <dbReference type="SAM" id="MobiDB-lite"/>
    </source>
</evidence>
<gene>
    <name evidence="2" type="ORF">F443_13349</name>
</gene>
<comment type="caution">
    <text evidence="2">The sequence shown here is derived from an EMBL/GenBank/DDBJ whole genome shotgun (WGS) entry which is preliminary data.</text>
</comment>
<organism evidence="2 3">
    <name type="scientific">Phytophthora nicotianae P1569</name>
    <dbReference type="NCBI Taxonomy" id="1317065"/>
    <lineage>
        <taxon>Eukaryota</taxon>
        <taxon>Sar</taxon>
        <taxon>Stramenopiles</taxon>
        <taxon>Oomycota</taxon>
        <taxon>Peronosporomycetes</taxon>
        <taxon>Peronosporales</taxon>
        <taxon>Peronosporaceae</taxon>
        <taxon>Phytophthora</taxon>
    </lineage>
</organism>
<feature type="region of interest" description="Disordered" evidence="1">
    <location>
        <begin position="1"/>
        <end position="27"/>
    </location>
</feature>
<protein>
    <submittedName>
        <fullName evidence="2">Uncharacterized protein</fullName>
    </submittedName>
</protein>